<protein>
    <recommendedName>
        <fullName evidence="3">Nuclease</fullName>
    </recommendedName>
</protein>
<dbReference type="InterPro" id="IPR036587">
    <property type="entry name" value="NucleaseA_inhib-like_sf"/>
</dbReference>
<reference evidence="1" key="1">
    <citation type="journal article" date="2014" name="Int. J. Syst. Evol. Microbiol.">
        <title>Complete genome sequence of Corynebacterium casei LMG S-19264T (=DSM 44701T), isolated from a smear-ripened cheese.</title>
        <authorList>
            <consortium name="US DOE Joint Genome Institute (JGI-PGF)"/>
            <person name="Walter F."/>
            <person name="Albersmeier A."/>
            <person name="Kalinowski J."/>
            <person name="Ruckert C."/>
        </authorList>
    </citation>
    <scope>NUCLEOTIDE SEQUENCE</scope>
    <source>
        <strain evidence="1">CGMCC 1.15958</strain>
    </source>
</reference>
<dbReference type="Pfam" id="PF07924">
    <property type="entry name" value="NuiA"/>
    <property type="match status" value="1"/>
</dbReference>
<reference evidence="1" key="2">
    <citation type="submission" date="2020-09" db="EMBL/GenBank/DDBJ databases">
        <authorList>
            <person name="Sun Q."/>
            <person name="Zhou Y."/>
        </authorList>
    </citation>
    <scope>NUCLEOTIDE SEQUENCE</scope>
    <source>
        <strain evidence="1">CGMCC 1.15958</strain>
    </source>
</reference>
<comment type="caution">
    <text evidence="1">The sequence shown here is derived from an EMBL/GenBank/DDBJ whole genome shotgun (WGS) entry which is preliminary data.</text>
</comment>
<organism evidence="1 2">
    <name type="scientific">Emticicia aquatilis</name>
    <dbReference type="NCBI Taxonomy" id="1537369"/>
    <lineage>
        <taxon>Bacteria</taxon>
        <taxon>Pseudomonadati</taxon>
        <taxon>Bacteroidota</taxon>
        <taxon>Cytophagia</taxon>
        <taxon>Cytophagales</taxon>
        <taxon>Leadbetterellaceae</taxon>
        <taxon>Emticicia</taxon>
    </lineage>
</organism>
<name>A0A916YLI5_9BACT</name>
<proteinExistence type="predicted"/>
<evidence type="ECO:0000313" key="2">
    <source>
        <dbReference type="Proteomes" id="UP000609064"/>
    </source>
</evidence>
<dbReference type="Gene3D" id="3.40.1460.10">
    <property type="entry name" value="Nuclease A inhibitor-like"/>
    <property type="match status" value="1"/>
</dbReference>
<dbReference type="EMBL" id="BMKK01000002">
    <property type="protein sequence ID" value="GGD50459.1"/>
    <property type="molecule type" value="Genomic_DNA"/>
</dbReference>
<keyword evidence="2" id="KW-1185">Reference proteome</keyword>
<dbReference type="SUPFAM" id="SSF82602">
    <property type="entry name" value="Nuclease A inhibitor (NuiA)"/>
    <property type="match status" value="1"/>
</dbReference>
<sequence length="187" mass="21864">MVVNWHNITILLTFNSKYIEIIFGYLTQKPLKGNKKVKRNYYNLSKVSEIIQTAEKSFVETLTESVNGLFYPSESDEKIKVIDWQADNPAPFDTILFRKYIGVVPSVRVEVLPWEKFFDAIIIEKDWWTDFEKQRAASFLKVKELITANLTNIEYLRAGNRVEFEAYLIGQDKEGKWKGLKTLIIET</sequence>
<gene>
    <name evidence="1" type="ORF">GCM10011514_13390</name>
</gene>
<accession>A0A916YLI5</accession>
<evidence type="ECO:0008006" key="3">
    <source>
        <dbReference type="Google" id="ProtNLM"/>
    </source>
</evidence>
<evidence type="ECO:0000313" key="1">
    <source>
        <dbReference type="EMBL" id="GGD50459.1"/>
    </source>
</evidence>
<dbReference type="InterPro" id="IPR012489">
    <property type="entry name" value="NucleaseA_inhib-like"/>
</dbReference>
<dbReference type="AlphaFoldDB" id="A0A916YLI5"/>
<dbReference type="Proteomes" id="UP000609064">
    <property type="component" value="Unassembled WGS sequence"/>
</dbReference>